<evidence type="ECO:0000313" key="2">
    <source>
        <dbReference type="Proteomes" id="UP001434883"/>
    </source>
</evidence>
<reference evidence="1 2" key="1">
    <citation type="submission" date="2021-06" db="EMBL/GenBank/DDBJ databases">
        <authorList>
            <person name="Palmer J.M."/>
        </authorList>
    </citation>
    <scope>NUCLEOTIDE SEQUENCE [LARGE SCALE GENOMIC DNA]</scope>
    <source>
        <strain evidence="1 2">XC_2019</strain>
        <tissue evidence="1">Muscle</tissue>
    </source>
</reference>
<organism evidence="1 2">
    <name type="scientific">Xenoophorus captivus</name>
    <dbReference type="NCBI Taxonomy" id="1517983"/>
    <lineage>
        <taxon>Eukaryota</taxon>
        <taxon>Metazoa</taxon>
        <taxon>Chordata</taxon>
        <taxon>Craniata</taxon>
        <taxon>Vertebrata</taxon>
        <taxon>Euteleostomi</taxon>
        <taxon>Actinopterygii</taxon>
        <taxon>Neopterygii</taxon>
        <taxon>Teleostei</taxon>
        <taxon>Neoteleostei</taxon>
        <taxon>Acanthomorphata</taxon>
        <taxon>Ovalentaria</taxon>
        <taxon>Atherinomorphae</taxon>
        <taxon>Cyprinodontiformes</taxon>
        <taxon>Goodeidae</taxon>
        <taxon>Xenoophorus</taxon>
    </lineage>
</organism>
<dbReference type="Proteomes" id="UP001434883">
    <property type="component" value="Unassembled WGS sequence"/>
</dbReference>
<dbReference type="EMBL" id="JAHRIN010009411">
    <property type="protein sequence ID" value="MEQ2194577.1"/>
    <property type="molecule type" value="Genomic_DNA"/>
</dbReference>
<protein>
    <submittedName>
        <fullName evidence="1">Uncharacterized protein</fullName>
    </submittedName>
</protein>
<name>A0ABV0QGG1_9TELE</name>
<proteinExistence type="predicted"/>
<evidence type="ECO:0000313" key="1">
    <source>
        <dbReference type="EMBL" id="MEQ2194577.1"/>
    </source>
</evidence>
<gene>
    <name evidence="1" type="ORF">XENOCAPTIV_000125</name>
</gene>
<keyword evidence="2" id="KW-1185">Reference proteome</keyword>
<sequence>MCVCVCVCYRIVITVIKMHTKLSYISILPYICSAALFEMRDRKVLREMKRDTIIAQQMFTQLFRQSSRYELSVLWQQSHQMCSLLLCMASTASLINSQASFWTETQTQVF</sequence>
<accession>A0ABV0QGG1</accession>
<comment type="caution">
    <text evidence="1">The sequence shown here is derived from an EMBL/GenBank/DDBJ whole genome shotgun (WGS) entry which is preliminary data.</text>
</comment>